<gene>
    <name evidence="2" type="ORF">BTM29_11375</name>
</gene>
<dbReference type="InterPro" id="IPR010064">
    <property type="entry name" value="HK97-gp10_tail"/>
</dbReference>
<keyword evidence="3" id="KW-1185">Reference proteome</keyword>
<dbReference type="Proteomes" id="UP000187499">
    <property type="component" value="Chromosome"/>
</dbReference>
<name>A0A1P8Q5K4_9LACO</name>
<proteinExistence type="predicted"/>
<dbReference type="EMBL" id="CP019323">
    <property type="protein sequence ID" value="APX73115.1"/>
    <property type="molecule type" value="Genomic_DNA"/>
</dbReference>
<dbReference type="KEGG" id="lalw:BTM29_11375"/>
<evidence type="ECO:0008006" key="4">
    <source>
        <dbReference type="Google" id="ProtNLM"/>
    </source>
</evidence>
<dbReference type="RefSeq" id="WP_076617883.1">
    <property type="nucleotide sequence ID" value="NZ_CP019323.1"/>
</dbReference>
<protein>
    <recommendedName>
        <fullName evidence="4">HK97 gp10 family phage protein</fullName>
    </recommendedName>
</protein>
<dbReference type="STRING" id="1847728.BTM29_11375"/>
<reference evidence="3" key="1">
    <citation type="submission" date="2016-12" db="EMBL/GenBank/DDBJ databases">
        <authorList>
            <person name="Jung M.Y."/>
            <person name="Lee S.H."/>
        </authorList>
    </citation>
    <scope>NUCLEOTIDE SEQUENCE [LARGE SCALE GENOMIC DNA]</scope>
    <source>
        <strain evidence="3">WiKim39</strain>
    </source>
</reference>
<organism evidence="2 3">
    <name type="scientific">Companilactobacillus allii</name>
    <dbReference type="NCBI Taxonomy" id="1847728"/>
    <lineage>
        <taxon>Bacteria</taxon>
        <taxon>Bacillati</taxon>
        <taxon>Bacillota</taxon>
        <taxon>Bacilli</taxon>
        <taxon>Lactobacillales</taxon>
        <taxon>Lactobacillaceae</taxon>
        <taxon>Companilactobacillus</taxon>
    </lineage>
</organism>
<evidence type="ECO:0000256" key="1">
    <source>
        <dbReference type="SAM" id="MobiDB-lite"/>
    </source>
</evidence>
<sequence length="120" mass="13305">MAKISIDDLSSEITKYLKEYNSDVTKKLEVSKKKVASDGVSELKSNSPRRTGGYASGWSQRKNGNARVIYNRTHASLTHLLENGHANRDGGRTAGIPHIAPVEQHVIEEFEAEVKRDVQS</sequence>
<dbReference type="OrthoDB" id="1696709at2"/>
<dbReference type="AlphaFoldDB" id="A0A1P8Q5K4"/>
<dbReference type="Pfam" id="PF04883">
    <property type="entry name" value="HK97-gp10_like"/>
    <property type="match status" value="1"/>
</dbReference>
<accession>A0A1P8Q5K4</accession>
<evidence type="ECO:0000313" key="2">
    <source>
        <dbReference type="EMBL" id="APX73115.1"/>
    </source>
</evidence>
<evidence type="ECO:0000313" key="3">
    <source>
        <dbReference type="Proteomes" id="UP000187499"/>
    </source>
</evidence>
<feature type="region of interest" description="Disordered" evidence="1">
    <location>
        <begin position="35"/>
        <end position="60"/>
    </location>
</feature>